<evidence type="ECO:0000259" key="4">
    <source>
        <dbReference type="PROSITE" id="PS50240"/>
    </source>
</evidence>
<evidence type="ECO:0000256" key="3">
    <source>
        <dbReference type="ARBA" id="ARBA00023157"/>
    </source>
</evidence>
<dbReference type="InterPro" id="IPR001314">
    <property type="entry name" value="Peptidase_S1A"/>
</dbReference>
<organism evidence="5 6">
    <name type="scientific">Zosterops lateralis melanops</name>
    <dbReference type="NCBI Taxonomy" id="1220523"/>
    <lineage>
        <taxon>Eukaryota</taxon>
        <taxon>Metazoa</taxon>
        <taxon>Chordata</taxon>
        <taxon>Craniata</taxon>
        <taxon>Vertebrata</taxon>
        <taxon>Euteleostomi</taxon>
        <taxon>Archelosauria</taxon>
        <taxon>Archosauria</taxon>
        <taxon>Dinosauria</taxon>
        <taxon>Saurischia</taxon>
        <taxon>Theropoda</taxon>
        <taxon>Coelurosauria</taxon>
        <taxon>Aves</taxon>
        <taxon>Neognathae</taxon>
        <taxon>Neoaves</taxon>
        <taxon>Telluraves</taxon>
        <taxon>Australaves</taxon>
        <taxon>Passeriformes</taxon>
        <taxon>Sylvioidea</taxon>
        <taxon>Zosteropidae</taxon>
        <taxon>Zosterops</taxon>
    </lineage>
</organism>
<proteinExistence type="predicted"/>
<dbReference type="GO" id="GO:0004252">
    <property type="term" value="F:serine-type endopeptidase activity"/>
    <property type="evidence" value="ECO:0007669"/>
    <property type="project" value="InterPro"/>
</dbReference>
<dbReference type="SMART" id="SM00020">
    <property type="entry name" value="Tryp_SPc"/>
    <property type="match status" value="1"/>
</dbReference>
<dbReference type="PROSITE" id="PS50240">
    <property type="entry name" value="TRYPSIN_DOM"/>
    <property type="match status" value="1"/>
</dbReference>
<protein>
    <recommendedName>
        <fullName evidence="4">Peptidase S1 domain-containing protein</fullName>
    </recommendedName>
</protein>
<dbReference type="GO" id="GO:0006508">
    <property type="term" value="P:proteolysis"/>
    <property type="evidence" value="ECO:0007669"/>
    <property type="project" value="InterPro"/>
</dbReference>
<evidence type="ECO:0000313" key="6">
    <source>
        <dbReference type="Proteomes" id="UP000694401"/>
    </source>
</evidence>
<dbReference type="SUPFAM" id="SSF50494">
    <property type="entry name" value="Trypsin-like serine proteases"/>
    <property type="match status" value="1"/>
</dbReference>
<dbReference type="PANTHER" id="PTHR24271:SF81">
    <property type="entry name" value="GRANZYME B"/>
    <property type="match status" value="1"/>
</dbReference>
<dbReference type="InterPro" id="IPR009003">
    <property type="entry name" value="Peptidase_S1_PA"/>
</dbReference>
<evidence type="ECO:0000256" key="2">
    <source>
        <dbReference type="ARBA" id="ARBA00023145"/>
    </source>
</evidence>
<accession>A0A8D2NMT8</accession>
<dbReference type="CDD" id="cd00190">
    <property type="entry name" value="Tryp_SPc"/>
    <property type="match status" value="1"/>
</dbReference>
<name>A0A8D2NMT8_ZOSLA</name>
<dbReference type="InterPro" id="IPR001254">
    <property type="entry name" value="Trypsin_dom"/>
</dbReference>
<dbReference type="Pfam" id="PF00089">
    <property type="entry name" value="Trypsin"/>
    <property type="match status" value="1"/>
</dbReference>
<keyword evidence="2" id="KW-0865">Zymogen</keyword>
<dbReference type="AlphaFoldDB" id="A0A8D2NMT8"/>
<dbReference type="Gene3D" id="2.40.10.10">
    <property type="entry name" value="Trypsin-like serine proteases"/>
    <property type="match status" value="2"/>
</dbReference>
<dbReference type="InterPro" id="IPR033116">
    <property type="entry name" value="TRYPSIN_SER"/>
</dbReference>
<reference evidence="5" key="2">
    <citation type="submission" date="2025-09" db="UniProtKB">
        <authorList>
            <consortium name="Ensembl"/>
        </authorList>
    </citation>
    <scope>IDENTIFICATION</scope>
</reference>
<sequence length="278" mass="30698">MQCSQQLTVWIKKGKSLSFLYRGFFPVSHSPQGPQPWSGLKQCPVSSQAEQGSLELSYPLSAAGIACQGLSPVPWGQESTAGEEGQIAESSCLGRFIPPAPPSSHLHWGLFLCPVQLLLVFPGRKLNITVILGAHNIRDKERSQQRIHVRHWVIHPKYSHEGFQNDIVLLKLKPKARINKNVQLISIPRRNEHVRAGAECKVAGWGQTSVTGDTTNVMREVKLKVQNGTICQQLLKNYQPQSMICVGDDYSKKGSYKGDSGGPLICKQKAHGIVSYGR</sequence>
<dbReference type="PROSITE" id="PS00135">
    <property type="entry name" value="TRYPSIN_SER"/>
    <property type="match status" value="1"/>
</dbReference>
<feature type="domain" description="Peptidase S1" evidence="4">
    <location>
        <begin position="20"/>
        <end position="278"/>
    </location>
</feature>
<dbReference type="InterPro" id="IPR043504">
    <property type="entry name" value="Peptidase_S1_PA_chymotrypsin"/>
</dbReference>
<keyword evidence="3" id="KW-1015">Disulfide bond</keyword>
<keyword evidence="1" id="KW-0732">Signal</keyword>
<evidence type="ECO:0000313" key="5">
    <source>
        <dbReference type="Ensembl" id="ENSZLMP00000000487.1"/>
    </source>
</evidence>
<evidence type="ECO:0000256" key="1">
    <source>
        <dbReference type="ARBA" id="ARBA00022729"/>
    </source>
</evidence>
<dbReference type="PRINTS" id="PR00722">
    <property type="entry name" value="CHYMOTRYPSIN"/>
</dbReference>
<dbReference type="Ensembl" id="ENSZLMT00000000508.1">
    <property type="protein sequence ID" value="ENSZLMP00000000487.1"/>
    <property type="gene ID" value="ENSZLMG00000000380.1"/>
</dbReference>
<reference evidence="5" key="1">
    <citation type="submission" date="2025-08" db="UniProtKB">
        <authorList>
            <consortium name="Ensembl"/>
        </authorList>
    </citation>
    <scope>IDENTIFICATION</scope>
</reference>
<dbReference type="PANTHER" id="PTHR24271">
    <property type="entry name" value="KALLIKREIN-RELATED"/>
    <property type="match status" value="1"/>
</dbReference>
<dbReference type="Proteomes" id="UP000694401">
    <property type="component" value="Unassembled WGS sequence"/>
</dbReference>
<keyword evidence="6" id="KW-1185">Reference proteome</keyword>